<organism evidence="10 11">
    <name type="scientific">SAR86 cluster bacterium</name>
    <dbReference type="NCBI Taxonomy" id="2030880"/>
    <lineage>
        <taxon>Bacteria</taxon>
        <taxon>Pseudomonadati</taxon>
        <taxon>Pseudomonadota</taxon>
        <taxon>Gammaproteobacteria</taxon>
        <taxon>SAR86 cluster</taxon>
    </lineage>
</organism>
<dbReference type="InterPro" id="IPR005190">
    <property type="entry name" value="GlnE_rpt_dom"/>
</dbReference>
<feature type="domain" description="PII-uridylyltransferase/Glutamine-synthetase adenylyltransferase" evidence="9">
    <location>
        <begin position="325"/>
        <end position="463"/>
    </location>
</feature>
<feature type="region of interest" description="Adenylyl transferase" evidence="7">
    <location>
        <begin position="476"/>
        <end position="996"/>
    </location>
</feature>
<dbReference type="Gene3D" id="1.20.120.330">
    <property type="entry name" value="Nucleotidyltransferases domain 2"/>
    <property type="match status" value="2"/>
</dbReference>
<evidence type="ECO:0000256" key="6">
    <source>
        <dbReference type="ARBA" id="ARBA00023268"/>
    </source>
</evidence>
<evidence type="ECO:0000256" key="5">
    <source>
        <dbReference type="ARBA" id="ARBA00022842"/>
    </source>
</evidence>
<dbReference type="GO" id="GO:0008882">
    <property type="term" value="F:[glutamate-ammonia-ligase] adenylyltransferase activity"/>
    <property type="evidence" value="ECO:0007669"/>
    <property type="project" value="UniProtKB-UniRule"/>
</dbReference>
<keyword evidence="10" id="KW-0436">Ligase</keyword>
<keyword evidence="5 7" id="KW-0460">Magnesium</keyword>
<feature type="region of interest" description="Adenylyl removase" evidence="7">
    <location>
        <begin position="1"/>
        <end position="469"/>
    </location>
</feature>
<dbReference type="FunFam" id="3.30.460.10:FF:000009">
    <property type="entry name" value="Bifunctional glutamine synthetase adenylyltransferase/adenylyl-removing enzyme"/>
    <property type="match status" value="1"/>
</dbReference>
<dbReference type="PANTHER" id="PTHR30621:SF0">
    <property type="entry name" value="BIFUNCTIONAL GLUTAMINE SYNTHETASE ADENYLYLTRANSFERASE_ADENYLYL-REMOVING ENZYME"/>
    <property type="match status" value="1"/>
</dbReference>
<comment type="cofactor">
    <cofactor evidence="7">
        <name>Mg(2+)</name>
        <dbReference type="ChEBI" id="CHEBI:18420"/>
    </cofactor>
</comment>
<dbReference type="EC" id="2.7.7.89" evidence="7"/>
<dbReference type="InterPro" id="IPR023057">
    <property type="entry name" value="GlnE"/>
</dbReference>
<dbReference type="InterPro" id="IPR043519">
    <property type="entry name" value="NT_sf"/>
</dbReference>
<comment type="function">
    <text evidence="7">Involved in the regulation of glutamine synthetase GlnA, a key enzyme in the process to assimilate ammonia. When cellular nitrogen levels are high, the C-terminal adenylyl transferase (AT) inactivates GlnA by covalent transfer of an adenylyl group from ATP to specific tyrosine residue of GlnA, thus reducing its activity. Conversely, when nitrogen levels are low, the N-terminal adenylyl removase (AR) activates GlnA by removing the adenylyl group by phosphorolysis, increasing its activity. The regulatory region of GlnE binds the signal transduction protein PII (GlnB) which indicates the nitrogen status of the cell.</text>
</comment>
<dbReference type="GO" id="GO:0000820">
    <property type="term" value="P:regulation of glutamine family amino acid metabolic process"/>
    <property type="evidence" value="ECO:0007669"/>
    <property type="project" value="UniProtKB-UniRule"/>
</dbReference>
<comment type="catalytic activity">
    <reaction evidence="7">
        <text>[glutamine synthetase]-O(4)-(5'-adenylyl)-L-tyrosine + phosphate = [glutamine synthetase]-L-tyrosine + ADP</text>
        <dbReference type="Rhea" id="RHEA:43716"/>
        <dbReference type="Rhea" id="RHEA-COMP:10660"/>
        <dbReference type="Rhea" id="RHEA-COMP:10661"/>
        <dbReference type="ChEBI" id="CHEBI:43474"/>
        <dbReference type="ChEBI" id="CHEBI:46858"/>
        <dbReference type="ChEBI" id="CHEBI:83624"/>
        <dbReference type="ChEBI" id="CHEBI:456216"/>
        <dbReference type="EC" id="2.7.7.89"/>
    </reaction>
</comment>
<dbReference type="GO" id="GO:0047388">
    <property type="term" value="F:[glutamine synthetase]-adenylyl-L-tyrosine phosphorylase activity"/>
    <property type="evidence" value="ECO:0007669"/>
    <property type="project" value="UniProtKB-EC"/>
</dbReference>
<dbReference type="HAMAP" id="MF_00802">
    <property type="entry name" value="GlnE"/>
    <property type="match status" value="1"/>
</dbReference>
<evidence type="ECO:0000259" key="9">
    <source>
        <dbReference type="Pfam" id="PF08335"/>
    </source>
</evidence>
<evidence type="ECO:0000256" key="3">
    <source>
        <dbReference type="ARBA" id="ARBA00022741"/>
    </source>
</evidence>
<dbReference type="GO" id="GO:0005829">
    <property type="term" value="C:cytosol"/>
    <property type="evidence" value="ECO:0007669"/>
    <property type="project" value="TreeGrafter"/>
</dbReference>
<keyword evidence="3 7" id="KW-0547">Nucleotide-binding</keyword>
<gene>
    <name evidence="7" type="primary">glnE</name>
    <name evidence="10" type="ORF">COC19_01515</name>
</gene>
<dbReference type="GO" id="GO:0005524">
    <property type="term" value="F:ATP binding"/>
    <property type="evidence" value="ECO:0007669"/>
    <property type="project" value="UniProtKB-UniRule"/>
</dbReference>
<keyword evidence="1 7" id="KW-0808">Transferase</keyword>
<dbReference type="Proteomes" id="UP000218172">
    <property type="component" value="Unassembled WGS sequence"/>
</dbReference>
<feature type="domain" description="Glutamate-ammonia ligase adenylyltransferase repeated" evidence="8">
    <location>
        <begin position="44"/>
        <end position="304"/>
    </location>
</feature>
<accession>A0A2A4MS96</accession>
<dbReference type="NCBIfam" id="NF008292">
    <property type="entry name" value="PRK11072.1"/>
    <property type="match status" value="1"/>
</dbReference>
<dbReference type="FunFam" id="1.20.120.330:FF:000005">
    <property type="entry name" value="Bifunctional glutamine synthetase adenylyltransferase/adenylyl-removing enzyme"/>
    <property type="match status" value="1"/>
</dbReference>
<evidence type="ECO:0000256" key="1">
    <source>
        <dbReference type="ARBA" id="ARBA00022679"/>
    </source>
</evidence>
<reference evidence="11" key="1">
    <citation type="submission" date="2017-08" db="EMBL/GenBank/DDBJ databases">
        <title>A dynamic microbial community with high functional redundancy inhabits the cold, oxic subseafloor aquifer.</title>
        <authorList>
            <person name="Tully B.J."/>
            <person name="Wheat C.G."/>
            <person name="Glazer B.T."/>
            <person name="Huber J.A."/>
        </authorList>
    </citation>
    <scope>NUCLEOTIDE SEQUENCE [LARGE SCALE GENOMIC DNA]</scope>
</reference>
<evidence type="ECO:0000259" key="8">
    <source>
        <dbReference type="Pfam" id="PF03710"/>
    </source>
</evidence>
<comment type="similarity">
    <text evidence="7">Belongs to the GlnE family.</text>
</comment>
<dbReference type="SUPFAM" id="SSF81301">
    <property type="entry name" value="Nucleotidyltransferase"/>
    <property type="match status" value="2"/>
</dbReference>
<dbReference type="AlphaFoldDB" id="A0A2A4MS96"/>
<evidence type="ECO:0000256" key="2">
    <source>
        <dbReference type="ARBA" id="ARBA00022695"/>
    </source>
</evidence>
<dbReference type="CDD" id="cd05401">
    <property type="entry name" value="NT_GlnE_GlnD_like"/>
    <property type="match status" value="2"/>
</dbReference>
<comment type="caution">
    <text evidence="10">The sequence shown here is derived from an EMBL/GenBank/DDBJ whole genome shotgun (WGS) entry which is preliminary data.</text>
</comment>
<dbReference type="EC" id="2.7.7.42" evidence="7"/>
<dbReference type="Gene3D" id="1.20.120.1510">
    <property type="match status" value="1"/>
</dbReference>
<keyword evidence="2 7" id="KW-0548">Nucleotidyltransferase</keyword>
<dbReference type="SUPFAM" id="SSF81593">
    <property type="entry name" value="Nucleotidyltransferase substrate binding subunit/domain"/>
    <property type="match status" value="2"/>
</dbReference>
<evidence type="ECO:0000313" key="11">
    <source>
        <dbReference type="Proteomes" id="UP000218172"/>
    </source>
</evidence>
<feature type="domain" description="Glutamate-ammonia ligase adenylyltransferase repeated" evidence="8">
    <location>
        <begin position="581"/>
        <end position="839"/>
    </location>
</feature>
<name>A0A2A4MS96_9GAMM</name>
<keyword evidence="6 7" id="KW-0511">Multifunctional enzyme</keyword>
<evidence type="ECO:0000313" key="10">
    <source>
        <dbReference type="EMBL" id="PCH63139.1"/>
    </source>
</evidence>
<dbReference type="PANTHER" id="PTHR30621">
    <property type="entry name" value="GLUTAMINE SYNTHETASE ADENYLYLTRANSFERASE"/>
    <property type="match status" value="1"/>
</dbReference>
<dbReference type="Pfam" id="PF08335">
    <property type="entry name" value="GlnD_UR_UTase"/>
    <property type="match status" value="2"/>
</dbReference>
<evidence type="ECO:0000256" key="7">
    <source>
        <dbReference type="HAMAP-Rule" id="MF_00802"/>
    </source>
</evidence>
<protein>
    <recommendedName>
        <fullName evidence="7">Bifunctional glutamine synthetase adenylyltransferase/adenylyl-removing enzyme</fullName>
    </recommendedName>
    <alternativeName>
        <fullName evidence="7">ATP:glutamine synthetase adenylyltransferase</fullName>
    </alternativeName>
    <alternativeName>
        <fullName evidence="7">ATase</fullName>
    </alternativeName>
    <domain>
        <recommendedName>
            <fullName evidence="7">Glutamine synthetase adenylyl-L-tyrosine phosphorylase</fullName>
            <ecNumber evidence="7">2.7.7.89</ecNumber>
        </recommendedName>
        <alternativeName>
            <fullName evidence="7">Adenylyl removase</fullName>
            <shortName evidence="7">AR</shortName>
            <shortName evidence="7">AT-N</shortName>
        </alternativeName>
    </domain>
    <domain>
        <recommendedName>
            <fullName evidence="7">Glutamine synthetase adenylyl transferase</fullName>
            <ecNumber evidence="7">2.7.7.42</ecNumber>
        </recommendedName>
        <alternativeName>
            <fullName evidence="7">Adenylyl transferase</fullName>
            <shortName evidence="7">AT</shortName>
            <shortName evidence="7">AT-C</shortName>
        </alternativeName>
    </domain>
</protein>
<dbReference type="InterPro" id="IPR013546">
    <property type="entry name" value="PII_UdlTrfase/GS_AdlTrfase"/>
</dbReference>
<dbReference type="EMBL" id="NVQR01000025">
    <property type="protein sequence ID" value="PCH63139.1"/>
    <property type="molecule type" value="Genomic_DNA"/>
</dbReference>
<feature type="domain" description="PII-uridylyltransferase/Glutamine-synthetase adenylyltransferase" evidence="9">
    <location>
        <begin position="883"/>
        <end position="965"/>
    </location>
</feature>
<dbReference type="GO" id="GO:0016874">
    <property type="term" value="F:ligase activity"/>
    <property type="evidence" value="ECO:0007669"/>
    <property type="project" value="UniProtKB-KW"/>
</dbReference>
<evidence type="ECO:0000256" key="4">
    <source>
        <dbReference type="ARBA" id="ARBA00022840"/>
    </source>
</evidence>
<dbReference type="Pfam" id="PF03710">
    <property type="entry name" value="GlnE"/>
    <property type="match status" value="2"/>
</dbReference>
<dbReference type="GO" id="GO:0000287">
    <property type="term" value="F:magnesium ion binding"/>
    <property type="evidence" value="ECO:0007669"/>
    <property type="project" value="UniProtKB-UniRule"/>
</dbReference>
<proteinExistence type="inferred from homology"/>
<dbReference type="Gene3D" id="3.30.460.10">
    <property type="entry name" value="Beta Polymerase, domain 2"/>
    <property type="match status" value="2"/>
</dbReference>
<comment type="catalytic activity">
    <reaction evidence="7">
        <text>[glutamine synthetase]-L-tyrosine + ATP = [glutamine synthetase]-O(4)-(5'-adenylyl)-L-tyrosine + diphosphate</text>
        <dbReference type="Rhea" id="RHEA:18589"/>
        <dbReference type="Rhea" id="RHEA-COMP:10660"/>
        <dbReference type="Rhea" id="RHEA-COMP:10661"/>
        <dbReference type="ChEBI" id="CHEBI:30616"/>
        <dbReference type="ChEBI" id="CHEBI:33019"/>
        <dbReference type="ChEBI" id="CHEBI:46858"/>
        <dbReference type="ChEBI" id="CHEBI:83624"/>
        <dbReference type="EC" id="2.7.7.42"/>
    </reaction>
</comment>
<sequence>MSSQIFTTEIQTLVDKFWRRLQESSTYSASSIPKILSDNSNLTEQLSLLFATSDFVADSIIQDPTLLIDVTKLIDTSGYQSELYGRLEAELAELFQQDYQSIDKLKSVLRLFHRRQFISIIWQDICGESTIQHVCAQMSELAEHCLQQSLIILQHWCETQWGQPQALLGEPQTLIIIGMGKLGARELNVSSDIDLIFAYPDSGELVKQIDLNPLQDTDNQPRTHQQFFTRLAQRLIDVIDTVTENGFLFRVDMRLRPYGSEGALVLSGDALEDYYQNQGRDWERYALIKARVVAGDQAAGNSLLNRLQPFIYRRYLDFAMLESLRDMKRQIQKQVRRKPIDSDIKLGSGGIREIEFIVQAMQLVHGGKDRLLQEPSLFKVVARLIEGEYLPTEKLEELLSAYDYLRRLEHRLQALSNQQTQTLPTDLLKRQRIALAMEHSNWQELESSLQRHRDNVTAFFEAVIHNGEKQDEVSVVDENCEGIWLQQFELNEALELLTQWGFEDGESSLKIIDTFRRDRKYLLLASKSRARIDRVMPLVLAQLREVKSPNLCLQRIMPLIEAVSRRTAYLVLLIENPRALSQLVHYCHESPFISEYLIKFPVLLDELLDVIDEPPEKFSLYEELKLQLLRIAEDKNDSENFSEQLECLRYFKQSHILKIAAAEVSKNMPLMMVSDYLTFIAETILEQVLLICWDRLVAKYGFPVHSSGSFGEAEFIIVAYGKLGGYELSYNSDLDLVFIHQADLSKDTIVSASQKSINSREFYIRLAQKIISMLGTYTLSGKLYEIDMRLRPSGESGLLVSSIESFADYQQEKAWTWEHQALVRARAVVGNKALQGKYLEVRKKILAIARNRSDLAGDILSMRNKMRNELSSDSSVLAKRQAFALKQGRGGVVDIEFLVQFLVLAYAHKCTELLTFTDNFRILEAAIKGQLIAVDDGQALIDAYLTLRSASHQLALEQSSANTSIARLQPHMNGVAKIWDSIFADHMPANSSDDSN</sequence>
<keyword evidence="4 7" id="KW-0067">ATP-binding</keyword>